<gene>
    <name evidence="3" type="ORF">H9981_01345</name>
</gene>
<dbReference type="Pfam" id="PF02518">
    <property type="entry name" value="HATPase_c"/>
    <property type="match status" value="1"/>
</dbReference>
<feature type="domain" description="Signal transduction histidine kinase internal region" evidence="2">
    <location>
        <begin position="3"/>
        <end position="60"/>
    </location>
</feature>
<dbReference type="Proteomes" id="UP000824243">
    <property type="component" value="Unassembled WGS sequence"/>
</dbReference>
<reference evidence="3" key="1">
    <citation type="journal article" date="2021" name="PeerJ">
        <title>Extensive microbial diversity within the chicken gut microbiome revealed by metagenomics and culture.</title>
        <authorList>
            <person name="Gilroy R."/>
            <person name="Ravi A."/>
            <person name="Getino M."/>
            <person name="Pursley I."/>
            <person name="Horton D.L."/>
            <person name="Alikhan N.F."/>
            <person name="Baker D."/>
            <person name="Gharbi K."/>
            <person name="Hall N."/>
            <person name="Watson M."/>
            <person name="Adriaenssens E.M."/>
            <person name="Foster-Nyarko E."/>
            <person name="Jarju S."/>
            <person name="Secka A."/>
            <person name="Antonio M."/>
            <person name="Oren A."/>
            <person name="Chaudhuri R.R."/>
            <person name="La Ragione R."/>
            <person name="Hildebrand F."/>
            <person name="Pallen M.J."/>
        </authorList>
    </citation>
    <scope>NUCLEOTIDE SEQUENCE</scope>
    <source>
        <strain evidence="3">ChiSjej5B23-15282</strain>
    </source>
</reference>
<keyword evidence="3" id="KW-0808">Transferase</keyword>
<dbReference type="Pfam" id="PF06580">
    <property type="entry name" value="His_kinase"/>
    <property type="match status" value="1"/>
</dbReference>
<evidence type="ECO:0000313" key="3">
    <source>
        <dbReference type="EMBL" id="HIX47655.1"/>
    </source>
</evidence>
<dbReference type="InterPro" id="IPR036890">
    <property type="entry name" value="HATPase_C_sf"/>
</dbReference>
<dbReference type="SUPFAM" id="SSF55874">
    <property type="entry name" value="ATPase domain of HSP90 chaperone/DNA topoisomerase II/histidine kinase"/>
    <property type="match status" value="1"/>
</dbReference>
<dbReference type="PANTHER" id="PTHR34220">
    <property type="entry name" value="SENSOR HISTIDINE KINASE YPDA"/>
    <property type="match status" value="1"/>
</dbReference>
<keyword evidence="3" id="KW-0418">Kinase</keyword>
<comment type="caution">
    <text evidence="3">The sequence shown here is derived from an EMBL/GenBank/DDBJ whole genome shotgun (WGS) entry which is preliminary data.</text>
</comment>
<dbReference type="InterPro" id="IPR003594">
    <property type="entry name" value="HATPase_dom"/>
</dbReference>
<evidence type="ECO:0000313" key="4">
    <source>
        <dbReference type="Proteomes" id="UP000824243"/>
    </source>
</evidence>
<dbReference type="GO" id="GO:0000155">
    <property type="term" value="F:phosphorelay sensor kinase activity"/>
    <property type="evidence" value="ECO:0007669"/>
    <property type="project" value="InterPro"/>
</dbReference>
<dbReference type="GO" id="GO:0016020">
    <property type="term" value="C:membrane"/>
    <property type="evidence" value="ECO:0007669"/>
    <property type="project" value="InterPro"/>
</dbReference>
<name>A0A9D1VW20_9FIRM</name>
<dbReference type="Gene3D" id="3.30.565.10">
    <property type="entry name" value="Histidine kinase-like ATPase, C-terminal domain"/>
    <property type="match status" value="1"/>
</dbReference>
<sequence length="199" mass="22956">MTIISIFAEDNDDEQVASMCIKLTQMLQYITEDISKDTTFSLELNHTRNYTDLISIRFGQGISFDYQVDPSMNRLRLPRLVIQPIVENCVKYSRKPDRVLRISIHAWMENGFWYVNIQDNGDGFSKEALKEIDDKIRNFDLGSKTPFLSIQGMGLVNIYLRLKLYYSDHFYFKLENKPGQIPDAGGVSITIGGNTHERT</sequence>
<dbReference type="InterPro" id="IPR050640">
    <property type="entry name" value="Bact_2-comp_sensor_kinase"/>
</dbReference>
<proteinExistence type="predicted"/>
<evidence type="ECO:0000259" key="2">
    <source>
        <dbReference type="Pfam" id="PF06580"/>
    </source>
</evidence>
<organism evidence="3 4">
    <name type="scientific">Candidatus Mediterraneibacter caccavium</name>
    <dbReference type="NCBI Taxonomy" id="2838661"/>
    <lineage>
        <taxon>Bacteria</taxon>
        <taxon>Bacillati</taxon>
        <taxon>Bacillota</taxon>
        <taxon>Clostridia</taxon>
        <taxon>Lachnospirales</taxon>
        <taxon>Lachnospiraceae</taxon>
        <taxon>Mediterraneibacter</taxon>
    </lineage>
</organism>
<accession>A0A9D1VW20</accession>
<dbReference type="AlphaFoldDB" id="A0A9D1VW20"/>
<evidence type="ECO:0000259" key="1">
    <source>
        <dbReference type="Pfam" id="PF02518"/>
    </source>
</evidence>
<dbReference type="InterPro" id="IPR010559">
    <property type="entry name" value="Sig_transdc_His_kin_internal"/>
</dbReference>
<reference evidence="3" key="2">
    <citation type="submission" date="2021-04" db="EMBL/GenBank/DDBJ databases">
        <authorList>
            <person name="Gilroy R."/>
        </authorList>
    </citation>
    <scope>NUCLEOTIDE SEQUENCE</scope>
    <source>
        <strain evidence="3">ChiSjej5B23-15282</strain>
    </source>
</reference>
<protein>
    <submittedName>
        <fullName evidence="3">Histidine kinase</fullName>
    </submittedName>
</protein>
<feature type="domain" description="Histidine kinase/HSP90-like ATPase" evidence="1">
    <location>
        <begin position="78"/>
        <end position="159"/>
    </location>
</feature>
<dbReference type="PANTHER" id="PTHR34220:SF7">
    <property type="entry name" value="SENSOR HISTIDINE KINASE YPDA"/>
    <property type="match status" value="1"/>
</dbReference>
<dbReference type="EMBL" id="DXFA01000022">
    <property type="protein sequence ID" value="HIX47655.1"/>
    <property type="molecule type" value="Genomic_DNA"/>
</dbReference>